<evidence type="ECO:0000256" key="2">
    <source>
        <dbReference type="ARBA" id="ARBA00022670"/>
    </source>
</evidence>
<evidence type="ECO:0000313" key="10">
    <source>
        <dbReference type="EnsemblMetazoa" id="tetur10g01680.1"/>
    </source>
</evidence>
<reference evidence="10" key="2">
    <citation type="submission" date="2015-06" db="UniProtKB">
        <authorList>
            <consortium name="EnsemblMetazoa"/>
        </authorList>
    </citation>
    <scope>IDENTIFICATION</scope>
</reference>
<dbReference type="STRING" id="32264.T1KF34"/>
<keyword evidence="5" id="KW-0865">Zymogen</keyword>
<dbReference type="KEGG" id="tut:107363588"/>
<dbReference type="OrthoDB" id="498368at2759"/>
<sequence>MIYLIFPFILLSLHLSPIQSIELSENELDSYWTTYKVRHGKNYTFSADDYFRKYAFGMNLNKILKHNTVADLGLRNFKLSLNRYADKTTGEMVKQRTGLSSTSLKSAQLKLFKPRLTDANVTSDKGSSFDWRSHGIVNPPVDQGECGSCWAFATTSTIEGQWALKTGQLVNASAQQLIDCSWSNGNEGCGGGNMLGAYTYLADEPFVDATDYPYLTKDYVCLDQQIKLKYGKIRTIGFVTPLDETELALAVKEIGPIAVAIDGSSPYLTFYWEGIYDDDTCTNQVNHAVTLVGFGTDSNGIDYWIVKNSWGADWGDNGYFKMRRGVNMCGVAEMPMYANF</sequence>
<dbReference type="PROSITE" id="PS00139">
    <property type="entry name" value="THIOL_PROTEASE_CYS"/>
    <property type="match status" value="1"/>
</dbReference>
<dbReference type="InterPro" id="IPR000169">
    <property type="entry name" value="Pept_cys_AS"/>
</dbReference>
<dbReference type="CDD" id="cd02248">
    <property type="entry name" value="Peptidase_C1A"/>
    <property type="match status" value="1"/>
</dbReference>
<dbReference type="InterPro" id="IPR013128">
    <property type="entry name" value="Peptidase_C1A"/>
</dbReference>
<dbReference type="eggNOG" id="KOG1543">
    <property type="taxonomic scope" value="Eukaryota"/>
</dbReference>
<accession>T1KF34</accession>
<dbReference type="InterPro" id="IPR025660">
    <property type="entry name" value="Pept_his_AS"/>
</dbReference>
<reference evidence="11" key="1">
    <citation type="submission" date="2011-08" db="EMBL/GenBank/DDBJ databases">
        <authorList>
            <person name="Rombauts S."/>
        </authorList>
    </citation>
    <scope>NUCLEOTIDE SEQUENCE</scope>
    <source>
        <strain evidence="11">London</strain>
    </source>
</reference>
<keyword evidence="7" id="KW-0732">Signal</keyword>
<dbReference type="InterPro" id="IPR013201">
    <property type="entry name" value="Prot_inhib_I29"/>
</dbReference>
<evidence type="ECO:0000259" key="8">
    <source>
        <dbReference type="SMART" id="SM00645"/>
    </source>
</evidence>
<dbReference type="GO" id="GO:0006508">
    <property type="term" value="P:proteolysis"/>
    <property type="evidence" value="ECO:0007669"/>
    <property type="project" value="UniProtKB-KW"/>
</dbReference>
<name>T1KF34_TETUR</name>
<evidence type="ECO:0000256" key="1">
    <source>
        <dbReference type="ARBA" id="ARBA00008455"/>
    </source>
</evidence>
<evidence type="ECO:0000256" key="4">
    <source>
        <dbReference type="ARBA" id="ARBA00022807"/>
    </source>
</evidence>
<keyword evidence="3" id="KW-0378">Hydrolase</keyword>
<keyword evidence="2" id="KW-0645">Protease</keyword>
<dbReference type="AlphaFoldDB" id="T1KF34"/>
<dbReference type="PROSITE" id="PS00639">
    <property type="entry name" value="THIOL_PROTEASE_HIS"/>
    <property type="match status" value="1"/>
</dbReference>
<gene>
    <name evidence="10" type="primary">107363588</name>
</gene>
<evidence type="ECO:0000259" key="9">
    <source>
        <dbReference type="SMART" id="SM00848"/>
    </source>
</evidence>
<dbReference type="SMART" id="SM00645">
    <property type="entry name" value="Pept_C1"/>
    <property type="match status" value="1"/>
</dbReference>
<evidence type="ECO:0000256" key="5">
    <source>
        <dbReference type="ARBA" id="ARBA00023145"/>
    </source>
</evidence>
<feature type="domain" description="Peptidase C1A papain C-terminal" evidence="8">
    <location>
        <begin position="125"/>
        <end position="339"/>
    </location>
</feature>
<dbReference type="Pfam" id="PF00112">
    <property type="entry name" value="Peptidase_C1"/>
    <property type="match status" value="1"/>
</dbReference>
<dbReference type="FunFam" id="3.90.70.10:FF:000332">
    <property type="entry name" value="Cathepsin L1"/>
    <property type="match status" value="1"/>
</dbReference>
<dbReference type="PRINTS" id="PR00705">
    <property type="entry name" value="PAPAIN"/>
</dbReference>
<dbReference type="Proteomes" id="UP000015104">
    <property type="component" value="Unassembled WGS sequence"/>
</dbReference>
<dbReference type="EnsemblMetazoa" id="tetur10g01680.1">
    <property type="protein sequence ID" value="tetur10g01680.1"/>
    <property type="gene ID" value="tetur10g01680"/>
</dbReference>
<keyword evidence="11" id="KW-1185">Reference proteome</keyword>
<feature type="signal peptide" evidence="7">
    <location>
        <begin position="1"/>
        <end position="20"/>
    </location>
</feature>
<dbReference type="PROSITE" id="PS00640">
    <property type="entry name" value="THIOL_PROTEASE_ASN"/>
    <property type="match status" value="1"/>
</dbReference>
<dbReference type="Gene3D" id="3.90.70.10">
    <property type="entry name" value="Cysteine proteinases"/>
    <property type="match status" value="1"/>
</dbReference>
<feature type="chain" id="PRO_5018792935" description="Peptidase C1A papain C-terminal domain-containing protein" evidence="7">
    <location>
        <begin position="21"/>
        <end position="340"/>
    </location>
</feature>
<dbReference type="SUPFAM" id="SSF54001">
    <property type="entry name" value="Cysteine proteinases"/>
    <property type="match status" value="1"/>
</dbReference>
<comment type="similarity">
    <text evidence="1">Belongs to the peptidase C1 family.</text>
</comment>
<dbReference type="Pfam" id="PF08246">
    <property type="entry name" value="Inhibitor_I29"/>
    <property type="match status" value="1"/>
</dbReference>
<feature type="domain" description="Cathepsin propeptide inhibitor" evidence="9">
    <location>
        <begin position="32"/>
        <end position="92"/>
    </location>
</feature>
<dbReference type="OMA" id="SCANETN"/>
<dbReference type="SMART" id="SM00848">
    <property type="entry name" value="Inhibitor_I29"/>
    <property type="match status" value="1"/>
</dbReference>
<proteinExistence type="inferred from homology"/>
<dbReference type="PANTHER" id="PTHR12411">
    <property type="entry name" value="CYSTEINE PROTEASE FAMILY C1-RELATED"/>
    <property type="match status" value="1"/>
</dbReference>
<dbReference type="EMBL" id="CAEY01000032">
    <property type="status" value="NOT_ANNOTATED_CDS"/>
    <property type="molecule type" value="Genomic_DNA"/>
</dbReference>
<evidence type="ECO:0000256" key="7">
    <source>
        <dbReference type="SAM" id="SignalP"/>
    </source>
</evidence>
<evidence type="ECO:0000313" key="11">
    <source>
        <dbReference type="Proteomes" id="UP000015104"/>
    </source>
</evidence>
<evidence type="ECO:0000256" key="6">
    <source>
        <dbReference type="ARBA" id="ARBA00023157"/>
    </source>
</evidence>
<dbReference type="InterPro" id="IPR038765">
    <property type="entry name" value="Papain-like_cys_pep_sf"/>
</dbReference>
<dbReference type="InterPro" id="IPR025661">
    <property type="entry name" value="Pept_asp_AS"/>
</dbReference>
<dbReference type="GO" id="GO:0008234">
    <property type="term" value="F:cysteine-type peptidase activity"/>
    <property type="evidence" value="ECO:0007669"/>
    <property type="project" value="UniProtKB-KW"/>
</dbReference>
<dbReference type="HOGENOM" id="CLU_012184_1_2_1"/>
<dbReference type="InterPro" id="IPR000668">
    <property type="entry name" value="Peptidase_C1A_C"/>
</dbReference>
<dbReference type="InterPro" id="IPR039417">
    <property type="entry name" value="Peptidase_C1A_papain-like"/>
</dbReference>
<evidence type="ECO:0000256" key="3">
    <source>
        <dbReference type="ARBA" id="ARBA00022801"/>
    </source>
</evidence>
<keyword evidence="4" id="KW-0788">Thiol protease</keyword>
<organism evidence="10 11">
    <name type="scientific">Tetranychus urticae</name>
    <name type="common">Two-spotted spider mite</name>
    <dbReference type="NCBI Taxonomy" id="32264"/>
    <lineage>
        <taxon>Eukaryota</taxon>
        <taxon>Metazoa</taxon>
        <taxon>Ecdysozoa</taxon>
        <taxon>Arthropoda</taxon>
        <taxon>Chelicerata</taxon>
        <taxon>Arachnida</taxon>
        <taxon>Acari</taxon>
        <taxon>Acariformes</taxon>
        <taxon>Trombidiformes</taxon>
        <taxon>Prostigmata</taxon>
        <taxon>Eleutherengona</taxon>
        <taxon>Raphignathae</taxon>
        <taxon>Tetranychoidea</taxon>
        <taxon>Tetranychidae</taxon>
        <taxon>Tetranychus</taxon>
    </lineage>
</organism>
<evidence type="ECO:0008006" key="12">
    <source>
        <dbReference type="Google" id="ProtNLM"/>
    </source>
</evidence>
<keyword evidence="6" id="KW-1015">Disulfide bond</keyword>
<protein>
    <recommendedName>
        <fullName evidence="12">Peptidase C1A papain C-terminal domain-containing protein</fullName>
    </recommendedName>
</protein>